<keyword evidence="3" id="KW-1185">Reference proteome</keyword>
<feature type="region of interest" description="Disordered" evidence="1">
    <location>
        <begin position="1"/>
        <end position="23"/>
    </location>
</feature>
<protein>
    <submittedName>
        <fullName evidence="2">Uncharacterized protein</fullName>
    </submittedName>
</protein>
<feature type="region of interest" description="Disordered" evidence="1">
    <location>
        <begin position="137"/>
        <end position="173"/>
    </location>
</feature>
<feature type="compositionally biased region" description="Basic and acidic residues" evidence="1">
    <location>
        <begin position="10"/>
        <end position="23"/>
    </location>
</feature>
<reference evidence="2 3" key="1">
    <citation type="journal article" date="2012" name="Proc. Natl. Acad. Sci. U.S.A.">
        <title>Comparative genomics of Ceriporiopsis subvermispora and Phanerochaete chrysosporium provide insight into selective ligninolysis.</title>
        <authorList>
            <person name="Fernandez-Fueyo E."/>
            <person name="Ruiz-Duenas F.J."/>
            <person name="Ferreira P."/>
            <person name="Floudas D."/>
            <person name="Hibbett D.S."/>
            <person name="Canessa P."/>
            <person name="Larrondo L.F."/>
            <person name="James T.Y."/>
            <person name="Seelenfreund D."/>
            <person name="Lobos S."/>
            <person name="Polanco R."/>
            <person name="Tello M."/>
            <person name="Honda Y."/>
            <person name="Watanabe T."/>
            <person name="Watanabe T."/>
            <person name="Ryu J.S."/>
            <person name="Kubicek C.P."/>
            <person name="Schmoll M."/>
            <person name="Gaskell J."/>
            <person name="Hammel K.E."/>
            <person name="St John F.J."/>
            <person name="Vanden Wymelenberg A."/>
            <person name="Sabat G."/>
            <person name="Splinter BonDurant S."/>
            <person name="Syed K."/>
            <person name="Yadav J.S."/>
            <person name="Doddapaneni H."/>
            <person name="Subramanian V."/>
            <person name="Lavin J.L."/>
            <person name="Oguiza J.A."/>
            <person name="Perez G."/>
            <person name="Pisabarro A.G."/>
            <person name="Ramirez L."/>
            <person name="Santoyo F."/>
            <person name="Master E."/>
            <person name="Coutinho P.M."/>
            <person name="Henrissat B."/>
            <person name="Lombard V."/>
            <person name="Magnuson J.K."/>
            <person name="Kuees U."/>
            <person name="Hori C."/>
            <person name="Igarashi K."/>
            <person name="Samejima M."/>
            <person name="Held B.W."/>
            <person name="Barry K.W."/>
            <person name="LaButti K.M."/>
            <person name="Lapidus A."/>
            <person name="Lindquist E.A."/>
            <person name="Lucas S.M."/>
            <person name="Riley R."/>
            <person name="Salamov A.A."/>
            <person name="Hoffmeister D."/>
            <person name="Schwenk D."/>
            <person name="Hadar Y."/>
            <person name="Yarden O."/>
            <person name="de Vries R.P."/>
            <person name="Wiebenga A."/>
            <person name="Stenlid J."/>
            <person name="Eastwood D."/>
            <person name="Grigoriev I.V."/>
            <person name="Berka R.M."/>
            <person name="Blanchette R.A."/>
            <person name="Kersten P."/>
            <person name="Martinez A.T."/>
            <person name="Vicuna R."/>
            <person name="Cullen D."/>
        </authorList>
    </citation>
    <scope>NUCLEOTIDE SEQUENCE [LARGE SCALE GENOMIC DNA]</scope>
    <source>
        <strain evidence="2 3">B</strain>
    </source>
</reference>
<evidence type="ECO:0000256" key="1">
    <source>
        <dbReference type="SAM" id="MobiDB-lite"/>
    </source>
</evidence>
<proteinExistence type="predicted"/>
<accession>M2QPY9</accession>
<dbReference type="EMBL" id="KB445794">
    <property type="protein sequence ID" value="EMD39138.1"/>
    <property type="molecule type" value="Genomic_DNA"/>
</dbReference>
<sequence>MWLMQGRTRTCRDPARHAAKPPERTRRVVRVNPARRAPGRAGVARSVAIPRPVLYVCPWAWHATRRPRIEYRWRWGRPGRARLRGRDVQQARAREGREGARRDRGCSLPDAARCRRVLPASLAGAASCPEQVPAAAADASRRQQLGSGSTRTLRAIEDEGGRGQKHTKTSRPRPRIDLWELLRTASPSVQHETGRARACTIKLAESAGRAWFPEC</sequence>
<feature type="compositionally biased region" description="Basic residues" evidence="1">
    <location>
        <begin position="163"/>
        <end position="173"/>
    </location>
</feature>
<gene>
    <name evidence="2" type="ORF">CERSUDRAFT_93180</name>
</gene>
<dbReference type="AlphaFoldDB" id="M2QPY9"/>
<dbReference type="Proteomes" id="UP000016930">
    <property type="component" value="Unassembled WGS sequence"/>
</dbReference>
<evidence type="ECO:0000313" key="2">
    <source>
        <dbReference type="EMBL" id="EMD39138.1"/>
    </source>
</evidence>
<organism evidence="2 3">
    <name type="scientific">Ceriporiopsis subvermispora (strain B)</name>
    <name type="common">White-rot fungus</name>
    <name type="synonym">Gelatoporia subvermispora</name>
    <dbReference type="NCBI Taxonomy" id="914234"/>
    <lineage>
        <taxon>Eukaryota</taxon>
        <taxon>Fungi</taxon>
        <taxon>Dikarya</taxon>
        <taxon>Basidiomycota</taxon>
        <taxon>Agaricomycotina</taxon>
        <taxon>Agaricomycetes</taxon>
        <taxon>Polyporales</taxon>
        <taxon>Gelatoporiaceae</taxon>
        <taxon>Gelatoporia</taxon>
    </lineage>
</organism>
<feature type="compositionally biased region" description="Polar residues" evidence="1">
    <location>
        <begin position="142"/>
        <end position="152"/>
    </location>
</feature>
<feature type="region of interest" description="Disordered" evidence="1">
    <location>
        <begin position="86"/>
        <end position="105"/>
    </location>
</feature>
<dbReference type="HOGENOM" id="CLU_1283122_0_0_1"/>
<name>M2QPY9_CERS8</name>
<evidence type="ECO:0000313" key="3">
    <source>
        <dbReference type="Proteomes" id="UP000016930"/>
    </source>
</evidence>